<dbReference type="STRING" id="378794.GCA_001570625_01899"/>
<organism evidence="4 5">
    <name type="scientific">Syntrophomonas wolfei</name>
    <dbReference type="NCBI Taxonomy" id="863"/>
    <lineage>
        <taxon>Bacteria</taxon>
        <taxon>Bacillati</taxon>
        <taxon>Bacillota</taxon>
        <taxon>Clostridia</taxon>
        <taxon>Eubacteriales</taxon>
        <taxon>Syntrophomonadaceae</taxon>
        <taxon>Syntrophomonas</taxon>
    </lineage>
</organism>
<dbReference type="PANTHER" id="PTHR43185">
    <property type="entry name" value="FERROUS IRON TRANSPORT PROTEIN B"/>
    <property type="match status" value="1"/>
</dbReference>
<accession>A0A354YTJ6</accession>
<keyword evidence="1" id="KW-0472">Membrane</keyword>
<feature type="transmembrane region" description="Helical" evidence="1">
    <location>
        <begin position="254"/>
        <end position="272"/>
    </location>
</feature>
<protein>
    <recommendedName>
        <fullName evidence="6">Ferrous iron transport protein B</fullName>
    </recommendedName>
</protein>
<dbReference type="InterPro" id="IPR011640">
    <property type="entry name" value="Fe2_transport_prot_B_C"/>
</dbReference>
<feature type="transmembrane region" description="Helical" evidence="1">
    <location>
        <begin position="21"/>
        <end position="41"/>
    </location>
</feature>
<reference evidence="4 5" key="1">
    <citation type="journal article" date="2018" name="Nat. Biotechnol.">
        <title>A standardized bacterial taxonomy based on genome phylogeny substantially revises the tree of life.</title>
        <authorList>
            <person name="Parks D.H."/>
            <person name="Chuvochina M."/>
            <person name="Waite D.W."/>
            <person name="Rinke C."/>
            <person name="Skarshewski A."/>
            <person name="Chaumeil P.A."/>
            <person name="Hugenholtz P."/>
        </authorList>
    </citation>
    <scope>NUCLEOTIDE SEQUENCE [LARGE SCALE GENOMIC DNA]</scope>
    <source>
        <strain evidence="4">UBA10948</strain>
    </source>
</reference>
<feature type="transmembrane region" description="Helical" evidence="1">
    <location>
        <begin position="221"/>
        <end position="242"/>
    </location>
</feature>
<gene>
    <name evidence="4" type="ORF">DDZ44_01745</name>
</gene>
<evidence type="ECO:0000313" key="5">
    <source>
        <dbReference type="Proteomes" id="UP000263273"/>
    </source>
</evidence>
<dbReference type="Pfam" id="PF07670">
    <property type="entry name" value="Gate"/>
    <property type="match status" value="1"/>
</dbReference>
<feature type="transmembrane region" description="Helical" evidence="1">
    <location>
        <begin position="47"/>
        <end position="66"/>
    </location>
</feature>
<evidence type="ECO:0000313" key="4">
    <source>
        <dbReference type="EMBL" id="HBK52650.1"/>
    </source>
</evidence>
<dbReference type="Proteomes" id="UP000263273">
    <property type="component" value="Unassembled WGS sequence"/>
</dbReference>
<dbReference type="AlphaFoldDB" id="A0A354YTJ6"/>
<dbReference type="EMBL" id="DNZF01000037">
    <property type="protein sequence ID" value="HBK52650.1"/>
    <property type="molecule type" value="Genomic_DNA"/>
</dbReference>
<proteinExistence type="predicted"/>
<name>A0A354YTJ6_9FIRM</name>
<evidence type="ECO:0008006" key="6">
    <source>
        <dbReference type="Google" id="ProtNLM"/>
    </source>
</evidence>
<keyword evidence="1" id="KW-0812">Transmembrane</keyword>
<feature type="transmembrane region" description="Helical" evidence="1">
    <location>
        <begin position="101"/>
        <end position="123"/>
    </location>
</feature>
<dbReference type="Pfam" id="PF07664">
    <property type="entry name" value="FeoB_C"/>
    <property type="match status" value="1"/>
</dbReference>
<evidence type="ECO:0000259" key="2">
    <source>
        <dbReference type="Pfam" id="PF07664"/>
    </source>
</evidence>
<dbReference type="InterPro" id="IPR011642">
    <property type="entry name" value="Gate_dom"/>
</dbReference>
<dbReference type="InterPro" id="IPR050860">
    <property type="entry name" value="FeoB_GTPase"/>
</dbReference>
<evidence type="ECO:0000259" key="3">
    <source>
        <dbReference type="Pfam" id="PF07670"/>
    </source>
</evidence>
<feature type="domain" description="Ferrous iron transport protein B C-terminal" evidence="2">
    <location>
        <begin position="48"/>
        <end position="100"/>
    </location>
</feature>
<sequence>MASRTLENPRDRLVTMLVTPLMSCGARLPVYTLLIGAFFAPQIAGNILFSLYIIGIVLAIIMARVFRTWLLPGESEPFVMELPIYRLPTLKSVLIHMWERAWLYLKKAGTIILALSIVMWGLFTFPTVDKEGYEFESAVEQVENSYAGRMGKVIEPVLRPLGFDWKTGVALVAGLGAKEIVVSTLGTLYSIEDEEGLAEEEEPVVKSFAQRAREQSGYSPLVAYVLMLFTLIYVPCLAVVAVMKRETNGWKWPLFTVGYTIVLAWVVCFLVYRGGLLLGIG</sequence>
<evidence type="ECO:0000256" key="1">
    <source>
        <dbReference type="SAM" id="Phobius"/>
    </source>
</evidence>
<dbReference type="GO" id="GO:0005886">
    <property type="term" value="C:plasma membrane"/>
    <property type="evidence" value="ECO:0007669"/>
    <property type="project" value="TreeGrafter"/>
</dbReference>
<feature type="domain" description="Nucleoside transporter/FeoB GTPase Gate" evidence="3">
    <location>
        <begin position="105"/>
        <end position="248"/>
    </location>
</feature>
<dbReference type="PANTHER" id="PTHR43185:SF1">
    <property type="entry name" value="FE(2+) TRANSPORTER FEOB"/>
    <property type="match status" value="1"/>
</dbReference>
<comment type="caution">
    <text evidence="4">The sequence shown here is derived from an EMBL/GenBank/DDBJ whole genome shotgun (WGS) entry which is preliminary data.</text>
</comment>
<dbReference type="GO" id="GO:0015093">
    <property type="term" value="F:ferrous iron transmembrane transporter activity"/>
    <property type="evidence" value="ECO:0007669"/>
    <property type="project" value="InterPro"/>
</dbReference>
<keyword evidence="1" id="KW-1133">Transmembrane helix</keyword>